<evidence type="ECO:0000313" key="3">
    <source>
        <dbReference type="EMBL" id="UZJ24998.1"/>
    </source>
</evidence>
<feature type="transmembrane region" description="Helical" evidence="1">
    <location>
        <begin position="142"/>
        <end position="160"/>
    </location>
</feature>
<keyword evidence="1" id="KW-0472">Membrane</keyword>
<feature type="signal peptide" evidence="2">
    <location>
        <begin position="1"/>
        <end position="19"/>
    </location>
</feature>
<feature type="transmembrane region" description="Helical" evidence="1">
    <location>
        <begin position="108"/>
        <end position="130"/>
    </location>
</feature>
<feature type="transmembrane region" description="Helical" evidence="1">
    <location>
        <begin position="72"/>
        <end position="96"/>
    </location>
</feature>
<name>A0ABY6P1I2_9NOCA</name>
<sequence>MSSGWVVVLVTLAAALAFATSSALKHVSAGQAPDASGMQPRALGRFVAATVSNRYWLGGIVADAVGLSLQLVALHLGALGVVQPLLLTGLLFALLLRGRSQGRISAREIGWACVVIASLAGFLALAGTANSVLPVDGIDRKPAVAAAAVGAVLAVACVALGRRTTRKGRSAALLGIAVGAVYATTAALLKALTSIALNGVGALLTSWQLYVVVVVGATGLLLNQLAFQAGPLSASLPAIATVDPLLSIAIGVVVYDEQVRQGVPAALGLGALLLVLGVAVIALVRTEYPPDREDADPVARAGV</sequence>
<feature type="transmembrane region" description="Helical" evidence="1">
    <location>
        <begin position="261"/>
        <end position="284"/>
    </location>
</feature>
<keyword evidence="2" id="KW-0732">Signal</keyword>
<keyword evidence="1" id="KW-0812">Transmembrane</keyword>
<reference evidence="3" key="1">
    <citation type="submission" date="2022-10" db="EMBL/GenBank/DDBJ databases">
        <title>Rhodococcus sp.75.</title>
        <authorList>
            <person name="Sun M."/>
        </authorList>
    </citation>
    <scope>NUCLEOTIDE SEQUENCE</scope>
    <source>
        <strain evidence="3">75</strain>
    </source>
</reference>
<dbReference type="NCBIfam" id="NF038012">
    <property type="entry name" value="DMT_1"/>
    <property type="match status" value="1"/>
</dbReference>
<evidence type="ECO:0000313" key="4">
    <source>
        <dbReference type="Proteomes" id="UP001164965"/>
    </source>
</evidence>
<keyword evidence="1" id="KW-1133">Transmembrane helix</keyword>
<dbReference type="EMBL" id="CP110615">
    <property type="protein sequence ID" value="UZJ24998.1"/>
    <property type="molecule type" value="Genomic_DNA"/>
</dbReference>
<evidence type="ECO:0000256" key="2">
    <source>
        <dbReference type="SAM" id="SignalP"/>
    </source>
</evidence>
<dbReference type="PANTHER" id="PTHR40761">
    <property type="entry name" value="CONSERVED INTEGRAL MEMBRANE ALANINE VALINE AND LEUCINE RICH PROTEIN-RELATED"/>
    <property type="match status" value="1"/>
</dbReference>
<protein>
    <submittedName>
        <fullName evidence="3">DMT family transporter</fullName>
    </submittedName>
</protein>
<feature type="transmembrane region" description="Helical" evidence="1">
    <location>
        <begin position="172"/>
        <end position="189"/>
    </location>
</feature>
<dbReference type="RefSeq" id="WP_265383104.1">
    <property type="nucleotide sequence ID" value="NZ_CP110615.1"/>
</dbReference>
<feature type="chain" id="PRO_5045543725" evidence="2">
    <location>
        <begin position="20"/>
        <end position="303"/>
    </location>
</feature>
<keyword evidence="4" id="KW-1185">Reference proteome</keyword>
<feature type="transmembrane region" description="Helical" evidence="1">
    <location>
        <begin position="195"/>
        <end position="222"/>
    </location>
</feature>
<dbReference type="Proteomes" id="UP001164965">
    <property type="component" value="Chromosome"/>
</dbReference>
<organism evidence="3 4">
    <name type="scientific">Rhodococcus antarcticus</name>
    <dbReference type="NCBI Taxonomy" id="2987751"/>
    <lineage>
        <taxon>Bacteria</taxon>
        <taxon>Bacillati</taxon>
        <taxon>Actinomycetota</taxon>
        <taxon>Actinomycetes</taxon>
        <taxon>Mycobacteriales</taxon>
        <taxon>Nocardiaceae</taxon>
        <taxon>Rhodococcus</taxon>
    </lineage>
</organism>
<accession>A0ABY6P1I2</accession>
<proteinExistence type="predicted"/>
<feature type="transmembrane region" description="Helical" evidence="1">
    <location>
        <begin position="234"/>
        <end position="255"/>
    </location>
</feature>
<evidence type="ECO:0000256" key="1">
    <source>
        <dbReference type="SAM" id="Phobius"/>
    </source>
</evidence>
<dbReference type="PANTHER" id="PTHR40761:SF1">
    <property type="entry name" value="CONSERVED INTEGRAL MEMBRANE ALANINE VALINE AND LEUCINE RICH PROTEIN-RELATED"/>
    <property type="match status" value="1"/>
</dbReference>
<gene>
    <name evidence="3" type="ORF">RHODO2019_00310</name>
</gene>